<protein>
    <recommendedName>
        <fullName evidence="1">Pyridoxamine 5'-phosphate oxidase N-terminal domain-containing protein</fullName>
    </recommendedName>
</protein>
<dbReference type="PANTHER" id="PTHR13343">
    <property type="entry name" value="CREG1 PROTEIN"/>
    <property type="match status" value="1"/>
</dbReference>
<name>A0A2M8QE89_9CHLR</name>
<dbReference type="GO" id="GO:0005737">
    <property type="term" value="C:cytoplasm"/>
    <property type="evidence" value="ECO:0007669"/>
    <property type="project" value="UniProtKB-ARBA"/>
</dbReference>
<feature type="domain" description="Pyridoxamine 5'-phosphate oxidase N-terminal" evidence="1">
    <location>
        <begin position="6"/>
        <end position="135"/>
    </location>
</feature>
<reference evidence="2 3" key="1">
    <citation type="submission" date="2017-11" db="EMBL/GenBank/DDBJ databases">
        <title>Evolution of Phototrophy in the Chloroflexi Phylum Driven by Horizontal Gene Transfer.</title>
        <authorList>
            <person name="Ward L.M."/>
            <person name="Hemp J."/>
            <person name="Shih P.M."/>
            <person name="Mcglynn S.E."/>
            <person name="Fischer W."/>
        </authorList>
    </citation>
    <scope>NUCLEOTIDE SEQUENCE [LARGE SCALE GENOMIC DNA]</scope>
    <source>
        <strain evidence="2">JP3_7</strain>
    </source>
</reference>
<dbReference type="Gene3D" id="2.30.110.10">
    <property type="entry name" value="Electron Transport, Fmn-binding Protein, Chain A"/>
    <property type="match status" value="1"/>
</dbReference>
<dbReference type="SUPFAM" id="SSF50475">
    <property type="entry name" value="FMN-binding split barrel"/>
    <property type="match status" value="1"/>
</dbReference>
<dbReference type="InterPro" id="IPR012349">
    <property type="entry name" value="Split_barrel_FMN-bd"/>
</dbReference>
<gene>
    <name evidence="2" type="ORF">CUN48_04990</name>
</gene>
<evidence type="ECO:0000259" key="1">
    <source>
        <dbReference type="Pfam" id="PF01243"/>
    </source>
</evidence>
<dbReference type="EMBL" id="PGTN01000023">
    <property type="protein sequence ID" value="PJF48123.1"/>
    <property type="molecule type" value="Genomic_DNA"/>
</dbReference>
<dbReference type="InterPro" id="IPR011576">
    <property type="entry name" value="Pyridox_Oxase_N"/>
</dbReference>
<sequence>MNALTEVRDFILARRLATLAVCDHDEPFTAMTSYVPEPGVTGLLIHLSDLAPHKRMLLANPKCSLLIAEADDGRAEVMSLARVTLQGNAVKIEKASQDYVQSKARFLARLPSSEIMFGLPDFDLFRITPTSGRFIGGFGRAFAFTADQLVQIADR</sequence>
<dbReference type="Proteomes" id="UP000230790">
    <property type="component" value="Unassembled WGS sequence"/>
</dbReference>
<dbReference type="InterPro" id="IPR014419">
    <property type="entry name" value="HutZ"/>
</dbReference>
<accession>A0A2M8QE89</accession>
<proteinExistence type="predicted"/>
<dbReference type="AlphaFoldDB" id="A0A2M8QE89"/>
<evidence type="ECO:0000313" key="2">
    <source>
        <dbReference type="EMBL" id="PJF48123.1"/>
    </source>
</evidence>
<evidence type="ECO:0000313" key="3">
    <source>
        <dbReference type="Proteomes" id="UP000230790"/>
    </source>
</evidence>
<organism evidence="2 3">
    <name type="scientific">Candidatus Thermofonsia Clade 3 bacterium</name>
    <dbReference type="NCBI Taxonomy" id="2364212"/>
    <lineage>
        <taxon>Bacteria</taxon>
        <taxon>Bacillati</taxon>
        <taxon>Chloroflexota</taxon>
        <taxon>Candidatus Thermofontia</taxon>
        <taxon>Candidatus Thermofonsia Clade 3</taxon>
    </lineage>
</organism>
<comment type="caution">
    <text evidence="2">The sequence shown here is derived from an EMBL/GenBank/DDBJ whole genome shotgun (WGS) entry which is preliminary data.</text>
</comment>
<dbReference type="PANTHER" id="PTHR13343:SF17">
    <property type="entry name" value="CELLULAR REPRESSOR OF E1A-STIMULATED GENES, ISOFORM A"/>
    <property type="match status" value="1"/>
</dbReference>
<dbReference type="PIRSF" id="PIRSF004633">
    <property type="entry name" value="UCP_PLP_oxd"/>
    <property type="match status" value="1"/>
</dbReference>
<dbReference type="Pfam" id="PF01243">
    <property type="entry name" value="PNPOx_N"/>
    <property type="match status" value="1"/>
</dbReference>